<gene>
    <name evidence="1" type="ORF">ACFPP7_24460</name>
</gene>
<dbReference type="EMBL" id="JBHSMX010000066">
    <property type="protein sequence ID" value="MFC5524036.1"/>
    <property type="molecule type" value="Genomic_DNA"/>
</dbReference>
<dbReference type="InterPro" id="IPR010982">
    <property type="entry name" value="Lambda_DNA-bd_dom_sf"/>
</dbReference>
<comment type="caution">
    <text evidence="1">The sequence shown here is derived from an EMBL/GenBank/DDBJ whole genome shotgun (WGS) entry which is preliminary data.</text>
</comment>
<dbReference type="Proteomes" id="UP001596084">
    <property type="component" value="Unassembled WGS sequence"/>
</dbReference>
<evidence type="ECO:0000313" key="1">
    <source>
        <dbReference type="EMBL" id="MFC5524036.1"/>
    </source>
</evidence>
<reference evidence="2" key="1">
    <citation type="journal article" date="2019" name="Int. J. Syst. Evol. Microbiol.">
        <title>The Global Catalogue of Microorganisms (GCM) 10K type strain sequencing project: providing services to taxonomists for standard genome sequencing and annotation.</title>
        <authorList>
            <consortium name="The Broad Institute Genomics Platform"/>
            <consortium name="The Broad Institute Genome Sequencing Center for Infectious Disease"/>
            <person name="Wu L."/>
            <person name="Ma J."/>
        </authorList>
    </citation>
    <scope>NUCLEOTIDE SEQUENCE [LARGE SCALE GENOMIC DNA]</scope>
    <source>
        <strain evidence="2">CGMCC 4.7277</strain>
    </source>
</reference>
<name>A0ABW0QHF7_9BURK</name>
<keyword evidence="2" id="KW-1185">Reference proteome</keyword>
<organism evidence="1 2">
    <name type="scientific">Polaromonas jejuensis</name>
    <dbReference type="NCBI Taxonomy" id="457502"/>
    <lineage>
        <taxon>Bacteria</taxon>
        <taxon>Pseudomonadati</taxon>
        <taxon>Pseudomonadota</taxon>
        <taxon>Betaproteobacteria</taxon>
        <taxon>Burkholderiales</taxon>
        <taxon>Comamonadaceae</taxon>
        <taxon>Polaromonas</taxon>
    </lineage>
</organism>
<protein>
    <submittedName>
        <fullName evidence="1">Transcriptional regulator</fullName>
    </submittedName>
</protein>
<sequence>MKYLSGLSPDERESFALRCGTSVGYLRKACSIGQRLGESLCINIERESHGAVPCEALRPDVDWAYLRNSRPELAGAQAPEQKQPEALDVRAPIAINPIAAAPQAEDARGLSCHA</sequence>
<evidence type="ECO:0000313" key="2">
    <source>
        <dbReference type="Proteomes" id="UP001596084"/>
    </source>
</evidence>
<proteinExistence type="predicted"/>
<dbReference type="RefSeq" id="WP_377372580.1">
    <property type="nucleotide sequence ID" value="NZ_JBHSMX010000066.1"/>
</dbReference>
<dbReference type="Gene3D" id="1.10.260.40">
    <property type="entry name" value="lambda repressor-like DNA-binding domains"/>
    <property type="match status" value="1"/>
</dbReference>
<accession>A0ABW0QHF7</accession>